<dbReference type="AlphaFoldDB" id="B7PFV6"/>
<dbReference type="VEuPathDB" id="VectorBase:ISCI004983"/>
<dbReference type="VEuPathDB" id="VectorBase:ISCW004983"/>
<name>B7PFV6_IXOSC</name>
<proteinExistence type="predicted"/>
<reference evidence="3" key="2">
    <citation type="submission" date="2020-05" db="UniProtKB">
        <authorList>
            <consortium name="EnsemblMetazoa"/>
        </authorList>
    </citation>
    <scope>IDENTIFICATION</scope>
    <source>
        <strain evidence="3">wikel</strain>
    </source>
</reference>
<reference evidence="2 4" key="1">
    <citation type="submission" date="2008-03" db="EMBL/GenBank/DDBJ databases">
        <title>Annotation of Ixodes scapularis.</title>
        <authorList>
            <consortium name="Ixodes scapularis Genome Project Consortium"/>
            <person name="Caler E."/>
            <person name="Hannick L.I."/>
            <person name="Bidwell S."/>
            <person name="Joardar V."/>
            <person name="Thiagarajan M."/>
            <person name="Amedeo P."/>
            <person name="Galinsky K.J."/>
            <person name="Schobel S."/>
            <person name="Inman J."/>
            <person name="Hostetler J."/>
            <person name="Miller J."/>
            <person name="Hammond M."/>
            <person name="Megy K."/>
            <person name="Lawson D."/>
            <person name="Kodira C."/>
            <person name="Sutton G."/>
            <person name="Meyer J."/>
            <person name="Hill C.A."/>
            <person name="Birren B."/>
            <person name="Nene V."/>
            <person name="Collins F."/>
            <person name="Alarcon-Chaidez F."/>
            <person name="Wikel S."/>
            <person name="Strausberg R."/>
        </authorList>
    </citation>
    <scope>NUCLEOTIDE SEQUENCE [LARGE SCALE GENOMIC DNA]</scope>
    <source>
        <strain evidence="4">Wikel</strain>
        <strain evidence="2">Wikel colony</strain>
    </source>
</reference>
<protein>
    <submittedName>
        <fullName evidence="2 3">Uncharacterized protein</fullName>
    </submittedName>
</protein>
<organism>
    <name type="scientific">Ixodes scapularis</name>
    <name type="common">Black-legged tick</name>
    <name type="synonym">Deer tick</name>
    <dbReference type="NCBI Taxonomy" id="6945"/>
    <lineage>
        <taxon>Eukaryota</taxon>
        <taxon>Metazoa</taxon>
        <taxon>Ecdysozoa</taxon>
        <taxon>Arthropoda</taxon>
        <taxon>Chelicerata</taxon>
        <taxon>Arachnida</taxon>
        <taxon>Acari</taxon>
        <taxon>Parasitiformes</taxon>
        <taxon>Ixodida</taxon>
        <taxon>Ixodoidea</taxon>
        <taxon>Ixodidae</taxon>
        <taxon>Ixodinae</taxon>
        <taxon>Ixodes</taxon>
    </lineage>
</organism>
<evidence type="ECO:0000313" key="3">
    <source>
        <dbReference type="EnsemblMetazoa" id="ISCW004983-PA"/>
    </source>
</evidence>
<keyword evidence="4" id="KW-1185">Reference proteome</keyword>
<feature type="region of interest" description="Disordered" evidence="1">
    <location>
        <begin position="1"/>
        <end position="73"/>
    </location>
</feature>
<gene>
    <name evidence="2" type="ORF">IscW_ISCW004983</name>
</gene>
<dbReference type="Proteomes" id="UP000001555">
    <property type="component" value="Unassembled WGS sequence"/>
</dbReference>
<evidence type="ECO:0000313" key="4">
    <source>
        <dbReference type="Proteomes" id="UP000001555"/>
    </source>
</evidence>
<evidence type="ECO:0000256" key="1">
    <source>
        <dbReference type="SAM" id="MobiDB-lite"/>
    </source>
</evidence>
<feature type="compositionally biased region" description="Low complexity" evidence="1">
    <location>
        <begin position="49"/>
        <end position="58"/>
    </location>
</feature>
<dbReference type="PaxDb" id="6945-B7PFV6"/>
<dbReference type="EMBL" id="ABJB010801572">
    <property type="status" value="NOT_ANNOTATED_CDS"/>
    <property type="molecule type" value="Genomic_DNA"/>
</dbReference>
<evidence type="ECO:0000313" key="2">
    <source>
        <dbReference type="EMBL" id="EEC05478.1"/>
    </source>
</evidence>
<dbReference type="EnsemblMetazoa" id="ISCW004983-RA">
    <property type="protein sequence ID" value="ISCW004983-PA"/>
    <property type="gene ID" value="ISCW004983"/>
</dbReference>
<dbReference type="InParanoid" id="B7PFV6"/>
<accession>B7PFV6</accession>
<dbReference type="EMBL" id="DS704151">
    <property type="protein sequence ID" value="EEC05478.1"/>
    <property type="molecule type" value="Genomic_DNA"/>
</dbReference>
<dbReference type="HOGENOM" id="CLU_2075730_0_0_1"/>
<sequence length="118" mass="12214">MACGRGAKQEVPGGPPPSTTVARGLRAPRSTEAAQAGRNSPPIPGRIRSAPTSAATASRGLRRLNCSPTAPETLRVRRTYHSTCLPAASHRAIPDSRTASKPSYPAVLQECCGVPTAS</sequence>